<dbReference type="EMBL" id="LT629772">
    <property type="protein sequence ID" value="SDT44519.1"/>
    <property type="molecule type" value="Genomic_DNA"/>
</dbReference>
<evidence type="ECO:0000313" key="5">
    <source>
        <dbReference type="Proteomes" id="UP000199103"/>
    </source>
</evidence>
<evidence type="ECO:0000256" key="1">
    <source>
        <dbReference type="SAM" id="MobiDB-lite"/>
    </source>
</evidence>
<keyword evidence="2" id="KW-0732">Signal</keyword>
<name>A0A1H2AFB4_9ACTN</name>
<dbReference type="InterPro" id="IPR025326">
    <property type="entry name" value="DUF4232"/>
</dbReference>
<proteinExistence type="predicted"/>
<dbReference type="STRING" id="630515.SAMN04489812_5885"/>
<evidence type="ECO:0000313" key="4">
    <source>
        <dbReference type="EMBL" id="SDT44519.1"/>
    </source>
</evidence>
<dbReference type="AlphaFoldDB" id="A0A1H2AFB4"/>
<reference evidence="4 5" key="1">
    <citation type="submission" date="2016-10" db="EMBL/GenBank/DDBJ databases">
        <authorList>
            <person name="de Groot N.N."/>
        </authorList>
    </citation>
    <scope>NUCLEOTIDE SEQUENCE [LARGE SCALE GENOMIC DNA]</scope>
    <source>
        <strain evidence="4 5">DSM 21800</strain>
    </source>
</reference>
<feature type="compositionally biased region" description="Basic and acidic residues" evidence="1">
    <location>
        <begin position="218"/>
        <end position="233"/>
    </location>
</feature>
<protein>
    <recommendedName>
        <fullName evidence="3">DUF4232 domain-containing protein</fullName>
    </recommendedName>
</protein>
<feature type="region of interest" description="Disordered" evidence="1">
    <location>
        <begin position="213"/>
        <end position="233"/>
    </location>
</feature>
<feature type="compositionally biased region" description="Basic and acidic residues" evidence="1">
    <location>
        <begin position="78"/>
        <end position="99"/>
    </location>
</feature>
<feature type="compositionally biased region" description="Basic residues" evidence="1">
    <location>
        <begin position="100"/>
        <end position="109"/>
    </location>
</feature>
<evidence type="ECO:0000256" key="2">
    <source>
        <dbReference type="SAM" id="SignalP"/>
    </source>
</evidence>
<feature type="domain" description="DUF4232" evidence="3">
    <location>
        <begin position="160"/>
        <end position="295"/>
    </location>
</feature>
<feature type="signal peptide" evidence="2">
    <location>
        <begin position="1"/>
        <end position="20"/>
    </location>
</feature>
<dbReference type="Proteomes" id="UP000199103">
    <property type="component" value="Chromosome I"/>
</dbReference>
<dbReference type="OrthoDB" id="3268346at2"/>
<sequence>MTPRRPVRAALTLVVGIAAAATLVGCGNGMQVAGPSDPHESVVSGRATPSAAGPDQPTPEPSADDQSPTPSAEPTDQDEPKRDGSGGGSADEKTSDDAPKHRKGSKHTKKSGDGHRSGSDDKSGEGSQDTSGSKDKSQPDPTTEPTEEPSDKPDSTPTTCTLEDLSIGARIPEGSGAAGSSYVLITFTNTSGSPCTMYGYAGVSFVGKKNGTQLGKPAARDRSASPEKVKLSDGEVQTELLRIANAGNFDPAECVPTTSDGFRVYPPSSYTSAYVKFETDVCQSKSVRQLTVYPVGTKS</sequence>
<gene>
    <name evidence="4" type="ORF">SAMN04489812_5885</name>
</gene>
<keyword evidence="5" id="KW-1185">Reference proteome</keyword>
<feature type="compositionally biased region" description="Basic and acidic residues" evidence="1">
    <location>
        <begin position="110"/>
        <end position="124"/>
    </location>
</feature>
<dbReference type="RefSeq" id="WP_157683844.1">
    <property type="nucleotide sequence ID" value="NZ_LT629772.1"/>
</dbReference>
<dbReference type="PROSITE" id="PS51257">
    <property type="entry name" value="PROKAR_LIPOPROTEIN"/>
    <property type="match status" value="1"/>
</dbReference>
<accession>A0A1H2AFB4</accession>
<organism evidence="4 5">
    <name type="scientific">Microlunatus soli</name>
    <dbReference type="NCBI Taxonomy" id="630515"/>
    <lineage>
        <taxon>Bacteria</taxon>
        <taxon>Bacillati</taxon>
        <taxon>Actinomycetota</taxon>
        <taxon>Actinomycetes</taxon>
        <taxon>Propionibacteriales</taxon>
        <taxon>Propionibacteriaceae</taxon>
        <taxon>Microlunatus</taxon>
    </lineage>
</organism>
<feature type="chain" id="PRO_5009268793" description="DUF4232 domain-containing protein" evidence="2">
    <location>
        <begin position="21"/>
        <end position="299"/>
    </location>
</feature>
<feature type="compositionally biased region" description="Polar residues" evidence="1">
    <location>
        <begin position="64"/>
        <end position="74"/>
    </location>
</feature>
<feature type="region of interest" description="Disordered" evidence="1">
    <location>
        <begin position="31"/>
        <end position="178"/>
    </location>
</feature>
<dbReference type="Pfam" id="PF14016">
    <property type="entry name" value="DUF4232"/>
    <property type="match status" value="1"/>
</dbReference>
<evidence type="ECO:0000259" key="3">
    <source>
        <dbReference type="Pfam" id="PF14016"/>
    </source>
</evidence>